<feature type="transmembrane region" description="Helical" evidence="10">
    <location>
        <begin position="152"/>
        <end position="170"/>
    </location>
</feature>
<keyword evidence="10" id="KW-0472">Membrane</keyword>
<evidence type="ECO:0000256" key="4">
    <source>
        <dbReference type="ARBA" id="ARBA00022679"/>
    </source>
</evidence>
<evidence type="ECO:0000313" key="13">
    <source>
        <dbReference type="Proteomes" id="UP000587002"/>
    </source>
</evidence>
<keyword evidence="4" id="KW-0808">Transferase</keyword>
<dbReference type="InterPro" id="IPR050482">
    <property type="entry name" value="Sensor_HK_TwoCompSys"/>
</dbReference>
<name>A0A853AQV2_9PSEU</name>
<dbReference type="AlphaFoldDB" id="A0A853AQV2"/>
<keyword evidence="7" id="KW-0067">ATP-binding</keyword>
<keyword evidence="6 12" id="KW-0418">Kinase</keyword>
<evidence type="ECO:0000256" key="3">
    <source>
        <dbReference type="ARBA" id="ARBA00022553"/>
    </source>
</evidence>
<dbReference type="RefSeq" id="WP_179723358.1">
    <property type="nucleotide sequence ID" value="NZ_BAABFH010000001.1"/>
</dbReference>
<dbReference type="GO" id="GO:0000155">
    <property type="term" value="F:phosphorelay sensor kinase activity"/>
    <property type="evidence" value="ECO:0007669"/>
    <property type="project" value="InterPro"/>
</dbReference>
<keyword evidence="5" id="KW-0547">Nucleotide-binding</keyword>
<dbReference type="InterPro" id="IPR011712">
    <property type="entry name" value="Sig_transdc_His_kin_sub3_dim/P"/>
</dbReference>
<evidence type="ECO:0000256" key="6">
    <source>
        <dbReference type="ARBA" id="ARBA00022777"/>
    </source>
</evidence>
<evidence type="ECO:0000256" key="8">
    <source>
        <dbReference type="ARBA" id="ARBA00023012"/>
    </source>
</evidence>
<dbReference type="InterPro" id="IPR036890">
    <property type="entry name" value="HATPase_C_sf"/>
</dbReference>
<evidence type="ECO:0000256" key="10">
    <source>
        <dbReference type="SAM" id="Phobius"/>
    </source>
</evidence>
<dbReference type="SUPFAM" id="SSF55874">
    <property type="entry name" value="ATPase domain of HSP90 chaperone/DNA topoisomerase II/histidine kinase"/>
    <property type="match status" value="1"/>
</dbReference>
<dbReference type="Pfam" id="PF07730">
    <property type="entry name" value="HisKA_3"/>
    <property type="match status" value="1"/>
</dbReference>
<feature type="transmembrane region" description="Helical" evidence="10">
    <location>
        <begin position="87"/>
        <end position="110"/>
    </location>
</feature>
<gene>
    <name evidence="12" type="ORF">HNR68_004083</name>
</gene>
<keyword evidence="13" id="KW-1185">Reference proteome</keyword>
<dbReference type="Gene3D" id="1.20.5.1930">
    <property type="match status" value="1"/>
</dbReference>
<feature type="transmembrane region" description="Helical" evidence="10">
    <location>
        <begin position="36"/>
        <end position="55"/>
    </location>
</feature>
<keyword evidence="8" id="KW-0902">Two-component regulatory system</keyword>
<evidence type="ECO:0000313" key="12">
    <source>
        <dbReference type="EMBL" id="NYI85453.1"/>
    </source>
</evidence>
<dbReference type="EMBL" id="JACCFJ010000001">
    <property type="protein sequence ID" value="NYI85453.1"/>
    <property type="molecule type" value="Genomic_DNA"/>
</dbReference>
<dbReference type="EC" id="2.7.13.3" evidence="2"/>
<dbReference type="CDD" id="cd16917">
    <property type="entry name" value="HATPase_UhpB-NarQ-NarX-like"/>
    <property type="match status" value="1"/>
</dbReference>
<evidence type="ECO:0000256" key="5">
    <source>
        <dbReference type="ARBA" id="ARBA00022741"/>
    </source>
</evidence>
<dbReference type="GO" id="GO:0016020">
    <property type="term" value="C:membrane"/>
    <property type="evidence" value="ECO:0007669"/>
    <property type="project" value="InterPro"/>
</dbReference>
<dbReference type="GO" id="GO:0046983">
    <property type="term" value="F:protein dimerization activity"/>
    <property type="evidence" value="ECO:0007669"/>
    <property type="project" value="InterPro"/>
</dbReference>
<feature type="transmembrane region" description="Helical" evidence="10">
    <location>
        <begin position="122"/>
        <end position="140"/>
    </location>
</feature>
<evidence type="ECO:0000256" key="2">
    <source>
        <dbReference type="ARBA" id="ARBA00012438"/>
    </source>
</evidence>
<dbReference type="PANTHER" id="PTHR24421">
    <property type="entry name" value="NITRATE/NITRITE SENSOR PROTEIN NARX-RELATED"/>
    <property type="match status" value="1"/>
</dbReference>
<feature type="region of interest" description="Disordered" evidence="9">
    <location>
        <begin position="1"/>
        <end position="20"/>
    </location>
</feature>
<evidence type="ECO:0000256" key="1">
    <source>
        <dbReference type="ARBA" id="ARBA00000085"/>
    </source>
</evidence>
<protein>
    <recommendedName>
        <fullName evidence="2">histidine kinase</fullName>
        <ecNumber evidence="2">2.7.13.3</ecNumber>
    </recommendedName>
</protein>
<comment type="caution">
    <text evidence="12">The sequence shown here is derived from an EMBL/GenBank/DDBJ whole genome shotgun (WGS) entry which is preliminary data.</text>
</comment>
<dbReference type="Proteomes" id="UP000587002">
    <property type="component" value="Unassembled WGS sequence"/>
</dbReference>
<comment type="catalytic activity">
    <reaction evidence="1">
        <text>ATP + protein L-histidine = ADP + protein N-phospho-L-histidine.</text>
        <dbReference type="EC" id="2.7.13.3"/>
    </reaction>
</comment>
<organism evidence="12 13">
    <name type="scientific">Saccharopolyspora hordei</name>
    <dbReference type="NCBI Taxonomy" id="1838"/>
    <lineage>
        <taxon>Bacteria</taxon>
        <taxon>Bacillati</taxon>
        <taxon>Actinomycetota</taxon>
        <taxon>Actinomycetes</taxon>
        <taxon>Pseudonocardiales</taxon>
        <taxon>Pseudonocardiaceae</taxon>
        <taxon>Saccharopolyspora</taxon>
    </lineage>
</organism>
<evidence type="ECO:0000256" key="7">
    <source>
        <dbReference type="ARBA" id="ARBA00022840"/>
    </source>
</evidence>
<proteinExistence type="predicted"/>
<evidence type="ECO:0000256" key="9">
    <source>
        <dbReference type="SAM" id="MobiDB-lite"/>
    </source>
</evidence>
<sequence>MATEKLTASPPSTVAPEEGAPFVGSRPSWLAGVPRWVLLGFVSAVTFLLSAYSVLANNPDPADALPLLAVALASALVLLGMRRFPVTALLLITAGHLFITPSMALFPALYALGAYGRTNGRVWGVTALIVLVNFVWQQTGSDGLTLDLHPGVVVWVCTLLFPVFVGRYMAGRRAMLVHWVERAERAERERALIAERTRSEERARIAREMHDSVAHQVSLVVVHAGALEVVARTDPEKAASAAATIQQVGRGALDELRQMIGVLRANPGDDTPEPPRPKLKDLESLVSSSRDAGLDVELTVTGDRRDLGDQVERAAYRVVQEALTNVHKHAGGARATVAVDYGAEQLAVTIRNGRPAAGFRRSLPSGGQGLIGLSERVQLAGGEISSGPLPDGGFEVAATLPASPRGVS</sequence>
<dbReference type="GO" id="GO:0005524">
    <property type="term" value="F:ATP binding"/>
    <property type="evidence" value="ECO:0007669"/>
    <property type="project" value="UniProtKB-KW"/>
</dbReference>
<feature type="domain" description="Signal transduction histidine kinase subgroup 3 dimerisation and phosphoacceptor" evidence="11">
    <location>
        <begin position="201"/>
        <end position="265"/>
    </location>
</feature>
<keyword evidence="10" id="KW-1133">Transmembrane helix</keyword>
<accession>A0A853AQV2</accession>
<keyword evidence="10" id="KW-0812">Transmembrane</keyword>
<keyword evidence="3" id="KW-0597">Phosphoprotein</keyword>
<feature type="transmembrane region" description="Helical" evidence="10">
    <location>
        <begin position="62"/>
        <end position="81"/>
    </location>
</feature>
<reference evidence="12 13" key="1">
    <citation type="submission" date="2020-07" db="EMBL/GenBank/DDBJ databases">
        <title>Sequencing the genomes of 1000 actinobacteria strains.</title>
        <authorList>
            <person name="Klenk H.-P."/>
        </authorList>
    </citation>
    <scope>NUCLEOTIDE SEQUENCE [LARGE SCALE GENOMIC DNA]</scope>
    <source>
        <strain evidence="12 13">DSM 44065</strain>
    </source>
</reference>
<dbReference type="PANTHER" id="PTHR24421:SF10">
    <property type="entry name" value="NITRATE_NITRITE SENSOR PROTEIN NARQ"/>
    <property type="match status" value="1"/>
</dbReference>
<evidence type="ECO:0000259" key="11">
    <source>
        <dbReference type="Pfam" id="PF07730"/>
    </source>
</evidence>
<dbReference type="Gene3D" id="3.30.565.10">
    <property type="entry name" value="Histidine kinase-like ATPase, C-terminal domain"/>
    <property type="match status" value="1"/>
</dbReference>